<feature type="non-terminal residue" evidence="3">
    <location>
        <position position="73"/>
    </location>
</feature>
<sequence length="73" mass="7562">MAVIVNMAGGVVGGDCHYTDIECGPNTTATVTGQAAEKIYRSSGAVAQLAQRITVAPGSWFELLPQGTIFFDG</sequence>
<evidence type="ECO:0000256" key="1">
    <source>
        <dbReference type="ARBA" id="ARBA00007177"/>
    </source>
</evidence>
<organism evidence="3">
    <name type="scientific">marine metagenome</name>
    <dbReference type="NCBI Taxonomy" id="408172"/>
    <lineage>
        <taxon>unclassified sequences</taxon>
        <taxon>metagenomes</taxon>
        <taxon>ecological metagenomes</taxon>
    </lineage>
</organism>
<dbReference type="EMBL" id="UINC01154018">
    <property type="protein sequence ID" value="SVD49058.1"/>
    <property type="molecule type" value="Genomic_DNA"/>
</dbReference>
<dbReference type="Pfam" id="PF01774">
    <property type="entry name" value="UreD"/>
    <property type="match status" value="1"/>
</dbReference>
<reference evidence="3" key="1">
    <citation type="submission" date="2018-05" db="EMBL/GenBank/DDBJ databases">
        <authorList>
            <person name="Lanie J.A."/>
            <person name="Ng W.-L."/>
            <person name="Kazmierczak K.M."/>
            <person name="Andrzejewski T.M."/>
            <person name="Davidsen T.M."/>
            <person name="Wayne K.J."/>
            <person name="Tettelin H."/>
            <person name="Glass J.I."/>
            <person name="Rusch D."/>
            <person name="Podicherti R."/>
            <person name="Tsui H.-C.T."/>
            <person name="Winkler M.E."/>
        </authorList>
    </citation>
    <scope>NUCLEOTIDE SEQUENCE</scope>
</reference>
<name>A0A382VT32_9ZZZZ</name>
<dbReference type="InterPro" id="IPR002669">
    <property type="entry name" value="UreD"/>
</dbReference>
<evidence type="ECO:0000313" key="3">
    <source>
        <dbReference type="EMBL" id="SVD49058.1"/>
    </source>
</evidence>
<accession>A0A382VT32</accession>
<dbReference type="PANTHER" id="PTHR33643">
    <property type="entry name" value="UREASE ACCESSORY PROTEIN D"/>
    <property type="match status" value="1"/>
</dbReference>
<gene>
    <name evidence="3" type="ORF">METZ01_LOCUS401912</name>
</gene>
<dbReference type="PANTHER" id="PTHR33643:SF1">
    <property type="entry name" value="UREASE ACCESSORY PROTEIN D"/>
    <property type="match status" value="1"/>
</dbReference>
<dbReference type="GO" id="GO:0016151">
    <property type="term" value="F:nickel cation binding"/>
    <property type="evidence" value="ECO:0007669"/>
    <property type="project" value="InterPro"/>
</dbReference>
<dbReference type="AlphaFoldDB" id="A0A382VT32"/>
<comment type="similarity">
    <text evidence="1">Belongs to the UreD family.</text>
</comment>
<keyword evidence="2" id="KW-0143">Chaperone</keyword>
<protein>
    <recommendedName>
        <fullName evidence="4">Urease accessory protein UreD</fullName>
    </recommendedName>
</protein>
<evidence type="ECO:0000256" key="2">
    <source>
        <dbReference type="ARBA" id="ARBA00023186"/>
    </source>
</evidence>
<evidence type="ECO:0008006" key="4">
    <source>
        <dbReference type="Google" id="ProtNLM"/>
    </source>
</evidence>
<proteinExistence type="inferred from homology"/>